<keyword evidence="11" id="KW-1185">Reference proteome</keyword>
<dbReference type="AlphaFoldDB" id="A0A8H4SWG1"/>
<gene>
    <name evidence="10" type="ORF">FSARC_14101</name>
</gene>
<evidence type="ECO:0000256" key="8">
    <source>
        <dbReference type="SAM" id="Phobius"/>
    </source>
</evidence>
<evidence type="ECO:0000259" key="9">
    <source>
        <dbReference type="PROSITE" id="PS50850"/>
    </source>
</evidence>
<feature type="transmembrane region" description="Helical" evidence="8">
    <location>
        <begin position="105"/>
        <end position="124"/>
    </location>
</feature>
<evidence type="ECO:0000256" key="6">
    <source>
        <dbReference type="ARBA" id="ARBA00023136"/>
    </source>
</evidence>
<evidence type="ECO:0000313" key="11">
    <source>
        <dbReference type="Proteomes" id="UP000622797"/>
    </source>
</evidence>
<evidence type="ECO:0000256" key="7">
    <source>
        <dbReference type="ARBA" id="ARBA00023180"/>
    </source>
</evidence>
<keyword evidence="3" id="KW-0813">Transport</keyword>
<keyword evidence="7" id="KW-0325">Glycoprotein</keyword>
<evidence type="ECO:0000256" key="5">
    <source>
        <dbReference type="ARBA" id="ARBA00022989"/>
    </source>
</evidence>
<evidence type="ECO:0000313" key="10">
    <source>
        <dbReference type="EMBL" id="KAF4946868.1"/>
    </source>
</evidence>
<dbReference type="GO" id="GO:0005886">
    <property type="term" value="C:plasma membrane"/>
    <property type="evidence" value="ECO:0007669"/>
    <property type="project" value="TreeGrafter"/>
</dbReference>
<name>A0A8H4SWG1_9HYPO</name>
<dbReference type="InterPro" id="IPR020846">
    <property type="entry name" value="MFS_dom"/>
</dbReference>
<dbReference type="PANTHER" id="PTHR23501">
    <property type="entry name" value="MAJOR FACILITATOR SUPERFAMILY"/>
    <property type="match status" value="1"/>
</dbReference>
<proteinExistence type="inferred from homology"/>
<dbReference type="InterPro" id="IPR036259">
    <property type="entry name" value="MFS_trans_sf"/>
</dbReference>
<dbReference type="Proteomes" id="UP000622797">
    <property type="component" value="Unassembled WGS sequence"/>
</dbReference>
<accession>A0A8H4SWG1</accession>
<protein>
    <recommendedName>
        <fullName evidence="9">Major facilitator superfamily (MFS) profile domain-containing protein</fullName>
    </recommendedName>
</protein>
<feature type="domain" description="Major facilitator superfamily (MFS) profile" evidence="9">
    <location>
        <begin position="41"/>
        <end position="146"/>
    </location>
</feature>
<dbReference type="GO" id="GO:0022857">
    <property type="term" value="F:transmembrane transporter activity"/>
    <property type="evidence" value="ECO:0007669"/>
    <property type="project" value="InterPro"/>
</dbReference>
<keyword evidence="6 8" id="KW-0472">Membrane</keyword>
<keyword evidence="5 8" id="KW-1133">Transmembrane helix</keyword>
<reference evidence="10" key="1">
    <citation type="journal article" date="2020" name="BMC Genomics">
        <title>Correction to: Identification and distribution of gene clusters required for synthesis of sphingolipid metabolism inhibitors in diverse species of the filamentous fungus Fusarium.</title>
        <authorList>
            <person name="Kim H.S."/>
            <person name="Lohmar J.M."/>
            <person name="Busman M."/>
            <person name="Brown D.W."/>
            <person name="Naumann T.A."/>
            <person name="Divon H.H."/>
            <person name="Lysoe E."/>
            <person name="Uhlig S."/>
            <person name="Proctor R.H."/>
        </authorList>
    </citation>
    <scope>NUCLEOTIDE SEQUENCE</scope>
    <source>
        <strain evidence="10">NRRL 20472</strain>
    </source>
</reference>
<evidence type="ECO:0000256" key="4">
    <source>
        <dbReference type="ARBA" id="ARBA00022692"/>
    </source>
</evidence>
<dbReference type="EMBL" id="JABEXW010001138">
    <property type="protein sequence ID" value="KAF4946868.1"/>
    <property type="molecule type" value="Genomic_DNA"/>
</dbReference>
<reference evidence="10" key="2">
    <citation type="submission" date="2020-05" db="EMBL/GenBank/DDBJ databases">
        <authorList>
            <person name="Kim H.-S."/>
            <person name="Proctor R.H."/>
            <person name="Brown D.W."/>
        </authorList>
    </citation>
    <scope>NUCLEOTIDE SEQUENCE</scope>
    <source>
        <strain evidence="10">NRRL 20472</strain>
    </source>
</reference>
<comment type="similarity">
    <text evidence="2">Belongs to the major facilitator superfamily. TCR/Tet family.</text>
</comment>
<feature type="transmembrane region" description="Helical" evidence="8">
    <location>
        <begin position="75"/>
        <end position="93"/>
    </location>
</feature>
<dbReference type="Gene3D" id="1.20.1250.20">
    <property type="entry name" value="MFS general substrate transporter like domains"/>
    <property type="match status" value="1"/>
</dbReference>
<evidence type="ECO:0000256" key="3">
    <source>
        <dbReference type="ARBA" id="ARBA00022448"/>
    </source>
</evidence>
<dbReference type="PROSITE" id="PS50850">
    <property type="entry name" value="MFS"/>
    <property type="match status" value="1"/>
</dbReference>
<dbReference type="OrthoDB" id="10021397at2759"/>
<dbReference type="InterPro" id="IPR011701">
    <property type="entry name" value="MFS"/>
</dbReference>
<evidence type="ECO:0000256" key="2">
    <source>
        <dbReference type="ARBA" id="ARBA00007520"/>
    </source>
</evidence>
<organism evidence="10 11">
    <name type="scientific">Fusarium sarcochroum</name>
    <dbReference type="NCBI Taxonomy" id="1208366"/>
    <lineage>
        <taxon>Eukaryota</taxon>
        <taxon>Fungi</taxon>
        <taxon>Dikarya</taxon>
        <taxon>Ascomycota</taxon>
        <taxon>Pezizomycotina</taxon>
        <taxon>Sordariomycetes</taxon>
        <taxon>Hypocreomycetidae</taxon>
        <taxon>Hypocreales</taxon>
        <taxon>Nectriaceae</taxon>
        <taxon>Fusarium</taxon>
        <taxon>Fusarium lateritium species complex</taxon>
    </lineage>
</organism>
<dbReference type="SUPFAM" id="SSF103473">
    <property type="entry name" value="MFS general substrate transporter"/>
    <property type="match status" value="1"/>
</dbReference>
<sequence length="146" mass="16063">MPSAENVSREAYTSMAKERYYSTSLSSEPQTGITGWRWKGTLLTIYITCIINGFDVSNVANIQPQLYEAFGHIEFLPWIGLSYSLANFATLAFARKIIDVFNIRYVYIISIAIFFVGATLAGVAENISTVIAGRVIMGIGGSICQN</sequence>
<comment type="caution">
    <text evidence="10">The sequence shown here is derived from an EMBL/GenBank/DDBJ whole genome shotgun (WGS) entry which is preliminary data.</text>
</comment>
<dbReference type="Pfam" id="PF07690">
    <property type="entry name" value="MFS_1"/>
    <property type="match status" value="1"/>
</dbReference>
<dbReference type="PANTHER" id="PTHR23501:SF12">
    <property type="entry name" value="MAJOR FACILITATOR SUPERFAMILY (MFS) PROFILE DOMAIN-CONTAINING PROTEIN-RELATED"/>
    <property type="match status" value="1"/>
</dbReference>
<keyword evidence="4 8" id="KW-0812">Transmembrane</keyword>
<feature type="non-terminal residue" evidence="10">
    <location>
        <position position="1"/>
    </location>
</feature>
<comment type="subcellular location">
    <subcellularLocation>
        <location evidence="1">Membrane</location>
        <topology evidence="1">Multi-pass membrane protein</topology>
    </subcellularLocation>
</comment>
<evidence type="ECO:0000256" key="1">
    <source>
        <dbReference type="ARBA" id="ARBA00004141"/>
    </source>
</evidence>